<gene>
    <name evidence="2" type="ORF">LIER_29230</name>
</gene>
<feature type="region of interest" description="Disordered" evidence="1">
    <location>
        <begin position="1"/>
        <end position="47"/>
    </location>
</feature>
<evidence type="ECO:0000313" key="2">
    <source>
        <dbReference type="EMBL" id="GAA0176192.1"/>
    </source>
</evidence>
<evidence type="ECO:0000313" key="3">
    <source>
        <dbReference type="Proteomes" id="UP001454036"/>
    </source>
</evidence>
<dbReference type="AlphaFoldDB" id="A0AAV3RNK7"/>
<comment type="caution">
    <text evidence="2">The sequence shown here is derived from an EMBL/GenBank/DDBJ whole genome shotgun (WGS) entry which is preliminary data.</text>
</comment>
<reference evidence="2 3" key="1">
    <citation type="submission" date="2024-01" db="EMBL/GenBank/DDBJ databases">
        <title>The complete chloroplast genome sequence of Lithospermum erythrorhizon: insights into the phylogenetic relationship among Boraginaceae species and the maternal lineages of purple gromwells.</title>
        <authorList>
            <person name="Okada T."/>
            <person name="Watanabe K."/>
        </authorList>
    </citation>
    <scope>NUCLEOTIDE SEQUENCE [LARGE SCALE GENOMIC DNA]</scope>
</reference>
<proteinExistence type="predicted"/>
<feature type="compositionally biased region" description="Acidic residues" evidence="1">
    <location>
        <begin position="124"/>
        <end position="134"/>
    </location>
</feature>
<evidence type="ECO:0000256" key="1">
    <source>
        <dbReference type="SAM" id="MobiDB-lite"/>
    </source>
</evidence>
<accession>A0AAV3RNK7</accession>
<feature type="compositionally biased region" description="Basic and acidic residues" evidence="1">
    <location>
        <begin position="20"/>
        <end position="30"/>
    </location>
</feature>
<name>A0AAV3RNK7_LITER</name>
<dbReference type="Proteomes" id="UP001454036">
    <property type="component" value="Unassembled WGS sequence"/>
</dbReference>
<organism evidence="2 3">
    <name type="scientific">Lithospermum erythrorhizon</name>
    <name type="common">Purple gromwell</name>
    <name type="synonym">Lithospermum officinale var. erythrorhizon</name>
    <dbReference type="NCBI Taxonomy" id="34254"/>
    <lineage>
        <taxon>Eukaryota</taxon>
        <taxon>Viridiplantae</taxon>
        <taxon>Streptophyta</taxon>
        <taxon>Embryophyta</taxon>
        <taxon>Tracheophyta</taxon>
        <taxon>Spermatophyta</taxon>
        <taxon>Magnoliopsida</taxon>
        <taxon>eudicotyledons</taxon>
        <taxon>Gunneridae</taxon>
        <taxon>Pentapetalae</taxon>
        <taxon>asterids</taxon>
        <taxon>lamiids</taxon>
        <taxon>Boraginales</taxon>
        <taxon>Boraginaceae</taxon>
        <taxon>Boraginoideae</taxon>
        <taxon>Lithospermeae</taxon>
        <taxon>Lithospermum</taxon>
    </lineage>
</organism>
<dbReference type="EMBL" id="BAABME010009995">
    <property type="protein sequence ID" value="GAA0176192.1"/>
    <property type="molecule type" value="Genomic_DNA"/>
</dbReference>
<feature type="region of interest" description="Disordered" evidence="1">
    <location>
        <begin position="81"/>
        <end position="184"/>
    </location>
</feature>
<protein>
    <submittedName>
        <fullName evidence="2">Uncharacterized protein</fullName>
    </submittedName>
</protein>
<feature type="compositionally biased region" description="Basic residues" evidence="1">
    <location>
        <begin position="170"/>
        <end position="180"/>
    </location>
</feature>
<keyword evidence="3" id="KW-1185">Reference proteome</keyword>
<sequence>MIAVGKRPSTDNLGGPIDPSVRDTMDELKESTPIGGDVSRPTVIDTGNDHVMVENVTPRSKDTAMEDAEGMTLMDVSSVAGTDGLTAGSEDVTPSAVDTGADAADLPEERAKPTGGEGVTDTMNAEELEILEDAGQEKKKTKKRKPKSIADVGEPSKPKKKLSKEEHAAKRARRTERKAKKADEKVVEENVQDVVQGSDNENVAVVIIKRRKAKGKVKINENRSRVGNKRIPKNFASISTKNMVLNFEEEEAKWKFVASRTIAAKRMISENTKKNDDIMSILEDVGIMGTVEIVGPYYP</sequence>